<dbReference type="RefSeq" id="WP_061073449.1">
    <property type="nucleotide sequence ID" value="NZ_CP014060.2"/>
</dbReference>
<protein>
    <submittedName>
        <fullName evidence="3">Uncharacterized protein</fullName>
    </submittedName>
</protein>
<evidence type="ECO:0000313" key="4">
    <source>
        <dbReference type="Proteomes" id="UP000060602"/>
    </source>
</evidence>
<reference evidence="4" key="1">
    <citation type="submission" date="2015-12" db="EMBL/GenBank/DDBJ databases">
        <title>FDA dAtabase for Regulatory Grade micrObial Sequences (FDA-ARGOS): Supporting development and validation of Infectious Disease Dx tests.</title>
        <authorList>
            <person name="Case J."/>
            <person name="Tallon L."/>
            <person name="Sadzewicz L."/>
            <person name="Sengamalay N."/>
            <person name="Ott S."/>
            <person name="Godinez A."/>
            <person name="Nagaraj S."/>
            <person name="Nadendla S."/>
            <person name="Sichtig H."/>
        </authorList>
    </citation>
    <scope>NUCLEOTIDE SEQUENCE [LARGE SCALE GENOMIC DNA]</scope>
    <source>
        <strain evidence="4">FDAARGOS_147</strain>
    </source>
</reference>
<dbReference type="Proteomes" id="UP000060602">
    <property type="component" value="Chromosome"/>
</dbReference>
<organism evidence="3 4">
    <name type="scientific">Alcaligenes xylosoxydans xylosoxydans</name>
    <name type="common">Achromobacter xylosoxidans</name>
    <dbReference type="NCBI Taxonomy" id="85698"/>
    <lineage>
        <taxon>Bacteria</taxon>
        <taxon>Pseudomonadati</taxon>
        <taxon>Pseudomonadota</taxon>
        <taxon>Betaproteobacteria</taxon>
        <taxon>Burkholderiales</taxon>
        <taxon>Alcaligenaceae</taxon>
        <taxon>Achromobacter</taxon>
    </lineage>
</organism>
<feature type="chain" id="PRO_5007141906" evidence="2">
    <location>
        <begin position="20"/>
        <end position="262"/>
    </location>
</feature>
<gene>
    <name evidence="3" type="ORF">AL504_24125</name>
</gene>
<keyword evidence="2" id="KW-0732">Signal</keyword>
<feature type="signal peptide" evidence="2">
    <location>
        <begin position="1"/>
        <end position="19"/>
    </location>
</feature>
<dbReference type="AlphaFoldDB" id="A0A109XXQ0"/>
<evidence type="ECO:0000256" key="2">
    <source>
        <dbReference type="SAM" id="SignalP"/>
    </source>
</evidence>
<proteinExistence type="predicted"/>
<evidence type="ECO:0000313" key="3">
    <source>
        <dbReference type="EMBL" id="AMG38843.1"/>
    </source>
</evidence>
<sequence length="262" mass="29225">MNKALALLLCAVLPAAASAVQPDVEPLTLNPQNQLYCNEQADWCVGIKVDGGFEDNGPFATSRTLRADYRFWDLPDIPNFTRFTVWPHLIRLSEERALVGVIGPNEPDYKEEIQFPGGSFSRRDLYLFMVDLGDKSSALAHLIPYTAKAGIRACANEADEKRREGNCMDYYRYDATVKALPSKQPYPDLQVTTQATRSPADASRYADPGKRPAPTAAQLQPRADKQCSYTVTYKWQEEGSVYRPATPVPDCAEFLEPQPGKK</sequence>
<dbReference type="EMBL" id="CP014060">
    <property type="protein sequence ID" value="AMG38843.1"/>
    <property type="molecule type" value="Genomic_DNA"/>
</dbReference>
<evidence type="ECO:0000256" key="1">
    <source>
        <dbReference type="SAM" id="MobiDB-lite"/>
    </source>
</evidence>
<name>A0A109XXQ0_ALCXX</name>
<accession>A0A109XXQ0</accession>
<feature type="region of interest" description="Disordered" evidence="1">
    <location>
        <begin position="184"/>
        <end position="224"/>
    </location>
</feature>